<sequence>MQNAGYLFQAFTAGNQAKKDCPLNTTAIP</sequence>
<dbReference type="EMBL" id="GBXM01036402">
    <property type="protein sequence ID" value="JAH72175.1"/>
    <property type="molecule type" value="Transcribed_RNA"/>
</dbReference>
<evidence type="ECO:0000313" key="1">
    <source>
        <dbReference type="EMBL" id="JAH72175.1"/>
    </source>
</evidence>
<reference evidence="1" key="1">
    <citation type="submission" date="2014-11" db="EMBL/GenBank/DDBJ databases">
        <authorList>
            <person name="Amaro Gonzalez C."/>
        </authorList>
    </citation>
    <scope>NUCLEOTIDE SEQUENCE</scope>
</reference>
<accession>A0A0E9V3Z3</accession>
<dbReference type="AlphaFoldDB" id="A0A0E9V3Z3"/>
<protein>
    <submittedName>
        <fullName evidence="1">Uncharacterized protein</fullName>
    </submittedName>
</protein>
<name>A0A0E9V3Z3_ANGAN</name>
<proteinExistence type="predicted"/>
<reference evidence="1" key="2">
    <citation type="journal article" date="2015" name="Fish Shellfish Immunol.">
        <title>Early steps in the European eel (Anguilla anguilla)-Vibrio vulnificus interaction in the gills: Role of the RtxA13 toxin.</title>
        <authorList>
            <person name="Callol A."/>
            <person name="Pajuelo D."/>
            <person name="Ebbesson L."/>
            <person name="Teles M."/>
            <person name="MacKenzie S."/>
            <person name="Amaro C."/>
        </authorList>
    </citation>
    <scope>NUCLEOTIDE SEQUENCE</scope>
</reference>
<organism evidence="1">
    <name type="scientific">Anguilla anguilla</name>
    <name type="common">European freshwater eel</name>
    <name type="synonym">Muraena anguilla</name>
    <dbReference type="NCBI Taxonomy" id="7936"/>
    <lineage>
        <taxon>Eukaryota</taxon>
        <taxon>Metazoa</taxon>
        <taxon>Chordata</taxon>
        <taxon>Craniata</taxon>
        <taxon>Vertebrata</taxon>
        <taxon>Euteleostomi</taxon>
        <taxon>Actinopterygii</taxon>
        <taxon>Neopterygii</taxon>
        <taxon>Teleostei</taxon>
        <taxon>Anguilliformes</taxon>
        <taxon>Anguillidae</taxon>
        <taxon>Anguilla</taxon>
    </lineage>
</organism>